<comment type="similarity">
    <text evidence="1">Belongs to the LysR transcriptional regulatory family.</text>
</comment>
<dbReference type="InterPro" id="IPR000847">
    <property type="entry name" value="LysR_HTH_N"/>
</dbReference>
<dbReference type="RefSeq" id="WP_118864787.1">
    <property type="nucleotide sequence ID" value="NZ_QWLV01000007.1"/>
</dbReference>
<sequence>MFDWNDIRHFLAVAETGSTLAAGRALRVSQTTVARRVAAIEAAFGLVLFERRQAGYALTPAGERLLGHARAVEAAARGLDDAAAAQKRETGGVVRLTVSHIYATTILPPLLRDLHDAHPDIHIDLETTDEKRDLAAGGADVALRTTDRPAGGGLVARRLIDDQWAIYCSRAYAAEHGRPRRRAELRGHPFVGGGGDGVWQIYQHWLRENDLESAVAIHHNSALGLLAAVRAGMGLAVLPCIVADNDPDLVLCLPPAAGETRGIWLLTHERLRHIPRIRTVLDFLGRRLPRLVIEETRRIE</sequence>
<dbReference type="PANTHER" id="PTHR30537:SF3">
    <property type="entry name" value="TRANSCRIPTIONAL REGULATORY PROTEIN"/>
    <property type="match status" value="1"/>
</dbReference>
<evidence type="ECO:0000313" key="7">
    <source>
        <dbReference type="Proteomes" id="UP000266693"/>
    </source>
</evidence>
<dbReference type="InterPro" id="IPR036390">
    <property type="entry name" value="WH_DNA-bd_sf"/>
</dbReference>
<dbReference type="Gene3D" id="1.10.10.10">
    <property type="entry name" value="Winged helix-like DNA-binding domain superfamily/Winged helix DNA-binding domain"/>
    <property type="match status" value="1"/>
</dbReference>
<dbReference type="SUPFAM" id="SSF53850">
    <property type="entry name" value="Periplasmic binding protein-like II"/>
    <property type="match status" value="1"/>
</dbReference>
<dbReference type="GO" id="GO:0043565">
    <property type="term" value="F:sequence-specific DNA binding"/>
    <property type="evidence" value="ECO:0007669"/>
    <property type="project" value="TreeGrafter"/>
</dbReference>
<dbReference type="CDD" id="cd08422">
    <property type="entry name" value="PBP2_CrgA_like"/>
    <property type="match status" value="1"/>
</dbReference>
<dbReference type="PROSITE" id="PS50931">
    <property type="entry name" value="HTH_LYSR"/>
    <property type="match status" value="1"/>
</dbReference>
<dbReference type="PANTHER" id="PTHR30537">
    <property type="entry name" value="HTH-TYPE TRANSCRIPTIONAL REGULATOR"/>
    <property type="match status" value="1"/>
</dbReference>
<dbReference type="Proteomes" id="UP000266693">
    <property type="component" value="Unassembled WGS sequence"/>
</dbReference>
<dbReference type="GO" id="GO:0003700">
    <property type="term" value="F:DNA-binding transcription factor activity"/>
    <property type="evidence" value="ECO:0007669"/>
    <property type="project" value="InterPro"/>
</dbReference>
<evidence type="ECO:0000313" key="6">
    <source>
        <dbReference type="EMBL" id="RHW16813.1"/>
    </source>
</evidence>
<accession>A0A396RR95</accession>
<comment type="caution">
    <text evidence="6">The sequence shown here is derived from an EMBL/GenBank/DDBJ whole genome shotgun (WGS) entry which is preliminary data.</text>
</comment>
<evidence type="ECO:0000256" key="2">
    <source>
        <dbReference type="ARBA" id="ARBA00023015"/>
    </source>
</evidence>
<organism evidence="6 7">
    <name type="scientific">Sphingomonas gilva</name>
    <dbReference type="NCBI Taxonomy" id="2305907"/>
    <lineage>
        <taxon>Bacteria</taxon>
        <taxon>Pseudomonadati</taxon>
        <taxon>Pseudomonadota</taxon>
        <taxon>Alphaproteobacteria</taxon>
        <taxon>Sphingomonadales</taxon>
        <taxon>Sphingomonadaceae</taxon>
        <taxon>Sphingomonas</taxon>
    </lineage>
</organism>
<keyword evidence="3" id="KW-0238">DNA-binding</keyword>
<keyword evidence="4" id="KW-0804">Transcription</keyword>
<dbReference type="Pfam" id="PF00126">
    <property type="entry name" value="HTH_1"/>
    <property type="match status" value="1"/>
</dbReference>
<gene>
    <name evidence="6" type="ORF">D1610_13900</name>
</gene>
<keyword evidence="2" id="KW-0805">Transcription regulation</keyword>
<dbReference type="InterPro" id="IPR058163">
    <property type="entry name" value="LysR-type_TF_proteobact-type"/>
</dbReference>
<protein>
    <submittedName>
        <fullName evidence="6">LysR family transcriptional regulator</fullName>
    </submittedName>
</protein>
<feature type="domain" description="HTH lysR-type" evidence="5">
    <location>
        <begin position="2"/>
        <end position="59"/>
    </location>
</feature>
<dbReference type="AlphaFoldDB" id="A0A396RR95"/>
<keyword evidence="7" id="KW-1185">Reference proteome</keyword>
<dbReference type="OrthoDB" id="9798121at2"/>
<dbReference type="GO" id="GO:0006351">
    <property type="term" value="P:DNA-templated transcription"/>
    <property type="evidence" value="ECO:0007669"/>
    <property type="project" value="TreeGrafter"/>
</dbReference>
<proteinExistence type="inferred from homology"/>
<dbReference type="Pfam" id="PF03466">
    <property type="entry name" value="LysR_substrate"/>
    <property type="match status" value="1"/>
</dbReference>
<dbReference type="InterPro" id="IPR005119">
    <property type="entry name" value="LysR_subst-bd"/>
</dbReference>
<evidence type="ECO:0000256" key="3">
    <source>
        <dbReference type="ARBA" id="ARBA00023125"/>
    </source>
</evidence>
<dbReference type="InterPro" id="IPR036388">
    <property type="entry name" value="WH-like_DNA-bd_sf"/>
</dbReference>
<reference evidence="6 7" key="1">
    <citation type="submission" date="2018-08" db="EMBL/GenBank/DDBJ databases">
        <title>The multiple taxonomic identification of Sphingomonas gilva.</title>
        <authorList>
            <person name="Zhu D."/>
            <person name="Zheng S."/>
        </authorList>
    </citation>
    <scope>NUCLEOTIDE SEQUENCE [LARGE SCALE GENOMIC DNA]</scope>
    <source>
        <strain evidence="6 7">ZDH117</strain>
    </source>
</reference>
<dbReference type="SUPFAM" id="SSF46785">
    <property type="entry name" value="Winged helix' DNA-binding domain"/>
    <property type="match status" value="1"/>
</dbReference>
<dbReference type="Gene3D" id="3.40.190.290">
    <property type="match status" value="1"/>
</dbReference>
<evidence type="ECO:0000256" key="1">
    <source>
        <dbReference type="ARBA" id="ARBA00009437"/>
    </source>
</evidence>
<evidence type="ECO:0000259" key="5">
    <source>
        <dbReference type="PROSITE" id="PS50931"/>
    </source>
</evidence>
<dbReference type="EMBL" id="QWLV01000007">
    <property type="protein sequence ID" value="RHW16813.1"/>
    <property type="molecule type" value="Genomic_DNA"/>
</dbReference>
<name>A0A396RR95_9SPHN</name>
<evidence type="ECO:0000256" key="4">
    <source>
        <dbReference type="ARBA" id="ARBA00023163"/>
    </source>
</evidence>